<dbReference type="InterPro" id="IPR035905">
    <property type="entry name" value="Barstar-like_sf"/>
</dbReference>
<dbReference type="CDD" id="cd05141">
    <property type="entry name" value="Barstar_evA4336-like"/>
    <property type="match status" value="1"/>
</dbReference>
<dbReference type="Pfam" id="PF01337">
    <property type="entry name" value="Barstar"/>
    <property type="match status" value="1"/>
</dbReference>
<reference evidence="3 4" key="1">
    <citation type="submission" date="2020-10" db="EMBL/GenBank/DDBJ databases">
        <title>complete genome sequencing of Lysobacter sp. H23M41.</title>
        <authorList>
            <person name="Bae J.-W."/>
            <person name="Lee S.-Y."/>
        </authorList>
    </citation>
    <scope>NUCLEOTIDE SEQUENCE [LARGE SCALE GENOMIC DNA]</scope>
    <source>
        <strain evidence="3 4">H23M41</strain>
    </source>
</reference>
<dbReference type="Proteomes" id="UP000593932">
    <property type="component" value="Chromosome"/>
</dbReference>
<dbReference type="Gene3D" id="3.30.370.10">
    <property type="entry name" value="Barstar-like"/>
    <property type="match status" value="1"/>
</dbReference>
<evidence type="ECO:0000256" key="1">
    <source>
        <dbReference type="ARBA" id="ARBA00006845"/>
    </source>
</evidence>
<accession>A0A7S6UMV9</accession>
<keyword evidence="4" id="KW-1185">Reference proteome</keyword>
<dbReference type="EMBL" id="CP063657">
    <property type="protein sequence ID" value="QOW23190.1"/>
    <property type="molecule type" value="Genomic_DNA"/>
</dbReference>
<evidence type="ECO:0000313" key="3">
    <source>
        <dbReference type="EMBL" id="QOW23190.1"/>
    </source>
</evidence>
<protein>
    <submittedName>
        <fullName evidence="3">Barstar family protein</fullName>
    </submittedName>
</protein>
<name>A0A7S6UMV9_9GAMM</name>
<organism evidence="3 4">
    <name type="scientific">Novilysobacter avium</name>
    <dbReference type="NCBI Taxonomy" id="2781023"/>
    <lineage>
        <taxon>Bacteria</taxon>
        <taxon>Pseudomonadati</taxon>
        <taxon>Pseudomonadota</taxon>
        <taxon>Gammaproteobacteria</taxon>
        <taxon>Lysobacterales</taxon>
        <taxon>Lysobacteraceae</taxon>
        <taxon>Novilysobacter</taxon>
    </lineage>
</organism>
<evidence type="ECO:0000313" key="4">
    <source>
        <dbReference type="Proteomes" id="UP000593932"/>
    </source>
</evidence>
<comment type="similarity">
    <text evidence="1">Belongs to the barstar family.</text>
</comment>
<dbReference type="SUPFAM" id="SSF52038">
    <property type="entry name" value="Barstar-related"/>
    <property type="match status" value="1"/>
</dbReference>
<feature type="domain" description="Barstar (barnase inhibitor)" evidence="2">
    <location>
        <begin position="11"/>
        <end position="105"/>
    </location>
</feature>
<dbReference type="InterPro" id="IPR000468">
    <property type="entry name" value="Barstar"/>
</dbReference>
<sequence>MAEAAASLDFAIARIDLAGCTEKADALERIARGLSFPGWFGGNWDALADCLGDLSWLLAPGYMLLIANSGAWRAAQPEEFDTLVAILNEAALEWRERNVAFWALLPLAAEAMKALENAIEPPPDSEASYSGP</sequence>
<proteinExistence type="inferred from homology"/>
<gene>
    <name evidence="3" type="ORF">INQ42_00230</name>
</gene>
<evidence type="ECO:0000259" key="2">
    <source>
        <dbReference type="Pfam" id="PF01337"/>
    </source>
</evidence>